<dbReference type="Pfam" id="PF02525">
    <property type="entry name" value="Flavodoxin_2"/>
    <property type="match status" value="1"/>
</dbReference>
<accession>A0ABR7TCA0</accession>
<sequence>MKTLVIISHPDIMESGSQQYLLSSIPDNKDITVHHLESLYPDFKIDVEKEQALLKEHDRIIFQFPYYWYSSPALLKKWQDDVLTDGFAYGKNGKALTEKEFGLIVTIGVKKEEYQPGGREGFSIDELTKPYQALALKTKMTFLKTLPIFQFSYLTEDQKMTLLIRYQQYLTQEKDDSLEAREKWFLQELKSTDLSKLNEGDQFILEQTIEFIEESRDTIDELKIVLDQMN</sequence>
<dbReference type="InterPro" id="IPR029039">
    <property type="entry name" value="Flavoprotein-like_sf"/>
</dbReference>
<dbReference type="InterPro" id="IPR046980">
    <property type="entry name" value="KefG/KefF"/>
</dbReference>
<protein>
    <submittedName>
        <fullName evidence="3">Flavodoxin family protein</fullName>
    </submittedName>
</protein>
<gene>
    <name evidence="3" type="ORF">GLO26_07170</name>
</gene>
<dbReference type="RefSeq" id="WP_187948852.1">
    <property type="nucleotide sequence ID" value="NZ_WNJQ01000005.1"/>
</dbReference>
<name>A0ABR7TCA0_9LACT</name>
<comment type="caution">
    <text evidence="3">The sequence shown here is derived from an EMBL/GenBank/DDBJ whole genome shotgun (WGS) entry which is preliminary data.</text>
</comment>
<keyword evidence="4" id="KW-1185">Reference proteome</keyword>
<evidence type="ECO:0000259" key="2">
    <source>
        <dbReference type="Pfam" id="PF02525"/>
    </source>
</evidence>
<dbReference type="PANTHER" id="PTHR47307:SF1">
    <property type="entry name" value="GLUTATHIONE-REGULATED POTASSIUM-EFFLUX SYSTEM ANCILLARY PROTEIN KEFG"/>
    <property type="match status" value="1"/>
</dbReference>
<dbReference type="InterPro" id="IPR003680">
    <property type="entry name" value="Flavodoxin_fold"/>
</dbReference>
<feature type="domain" description="Flavodoxin-like fold" evidence="2">
    <location>
        <begin position="1"/>
        <end position="168"/>
    </location>
</feature>
<dbReference type="SUPFAM" id="SSF52218">
    <property type="entry name" value="Flavoproteins"/>
    <property type="match status" value="1"/>
</dbReference>
<reference evidence="3 4" key="1">
    <citation type="journal article" date="2020" name="Microorganisms">
        <title>New Insight into Antimicrobial Compounds from Food and Marine-Sourced Carnobacterium Species through Phenotype and Genome Analyses.</title>
        <authorList>
            <person name="Begrem S."/>
            <person name="Ivaniuk F."/>
            <person name="Gigout-Chevalier F."/>
            <person name="Kolypczuk L."/>
            <person name="Bonnetot S."/>
            <person name="Leroi F."/>
            <person name="Grovel O."/>
            <person name="Delbarre-Ladrat C."/>
            <person name="Passerini D."/>
        </authorList>
    </citation>
    <scope>NUCLEOTIDE SEQUENCE [LARGE SCALE GENOMIC DNA]</scope>
    <source>
        <strain evidence="3 4">MIP2551</strain>
    </source>
</reference>
<dbReference type="PANTHER" id="PTHR47307">
    <property type="entry name" value="GLUTATHIONE-REGULATED POTASSIUM-EFFLUX SYSTEM ANCILLARY PROTEIN KEFG"/>
    <property type="match status" value="1"/>
</dbReference>
<keyword evidence="1" id="KW-0560">Oxidoreductase</keyword>
<organism evidence="3 4">
    <name type="scientific">Carnobacterium inhibens</name>
    <dbReference type="NCBI Taxonomy" id="147709"/>
    <lineage>
        <taxon>Bacteria</taxon>
        <taxon>Bacillati</taxon>
        <taxon>Bacillota</taxon>
        <taxon>Bacilli</taxon>
        <taxon>Lactobacillales</taxon>
        <taxon>Carnobacteriaceae</taxon>
        <taxon>Carnobacterium</taxon>
    </lineage>
</organism>
<evidence type="ECO:0000256" key="1">
    <source>
        <dbReference type="ARBA" id="ARBA00023002"/>
    </source>
</evidence>
<proteinExistence type="predicted"/>
<evidence type="ECO:0000313" key="4">
    <source>
        <dbReference type="Proteomes" id="UP000638836"/>
    </source>
</evidence>
<dbReference type="Gene3D" id="3.40.50.360">
    <property type="match status" value="1"/>
</dbReference>
<dbReference type="Proteomes" id="UP000638836">
    <property type="component" value="Unassembled WGS sequence"/>
</dbReference>
<dbReference type="EMBL" id="WNJQ01000005">
    <property type="protein sequence ID" value="MBC9825603.1"/>
    <property type="molecule type" value="Genomic_DNA"/>
</dbReference>
<evidence type="ECO:0000313" key="3">
    <source>
        <dbReference type="EMBL" id="MBC9825603.1"/>
    </source>
</evidence>